<keyword evidence="2" id="KW-0266">Ethylene biosynthesis</keyword>
<evidence type="ECO:0000256" key="2">
    <source>
        <dbReference type="ARBA" id="ARBA00022666"/>
    </source>
</evidence>
<feature type="domain" description="Fe2OG dioxygenase" evidence="11">
    <location>
        <begin position="149"/>
        <end position="252"/>
    </location>
</feature>
<evidence type="ECO:0000256" key="4">
    <source>
        <dbReference type="ARBA" id="ARBA00022896"/>
    </source>
</evidence>
<evidence type="ECO:0000259" key="11">
    <source>
        <dbReference type="PROSITE" id="PS51471"/>
    </source>
</evidence>
<keyword evidence="3 10" id="KW-0479">Metal-binding</keyword>
<protein>
    <recommendedName>
        <fullName evidence="8">aminocyclopropanecarboxylate oxidase</fullName>
        <ecNumber evidence="8">1.14.17.4</ecNumber>
    </recommendedName>
</protein>
<dbReference type="GO" id="GO:0009693">
    <property type="term" value="P:ethylene biosynthetic process"/>
    <property type="evidence" value="ECO:0007669"/>
    <property type="project" value="UniProtKB-KW"/>
</dbReference>
<dbReference type="Gene3D" id="2.60.120.330">
    <property type="entry name" value="B-lactam Antibiotic, Isopenicillin N Synthase, Chain"/>
    <property type="match status" value="1"/>
</dbReference>
<accession>A0A8S0T5Z2</accession>
<dbReference type="InterPro" id="IPR027443">
    <property type="entry name" value="IPNS-like_sf"/>
</dbReference>
<dbReference type="Proteomes" id="UP000594638">
    <property type="component" value="Unassembled WGS sequence"/>
</dbReference>
<evidence type="ECO:0000256" key="9">
    <source>
        <dbReference type="ARBA" id="ARBA00050579"/>
    </source>
</evidence>
<dbReference type="GO" id="GO:0002238">
    <property type="term" value="P:response to molecule of fungal origin"/>
    <property type="evidence" value="ECO:0007669"/>
    <property type="project" value="UniProtKB-ARBA"/>
</dbReference>
<dbReference type="PROSITE" id="PS51471">
    <property type="entry name" value="FE2OG_OXY"/>
    <property type="match status" value="1"/>
</dbReference>
<reference evidence="12 13" key="1">
    <citation type="submission" date="2019-12" db="EMBL/GenBank/DDBJ databases">
        <authorList>
            <person name="Alioto T."/>
            <person name="Alioto T."/>
            <person name="Gomez Garrido J."/>
        </authorList>
    </citation>
    <scope>NUCLEOTIDE SEQUENCE [LARGE SCALE GENOMIC DNA]</scope>
</reference>
<comment type="pathway">
    <text evidence="7">Alkene biosynthesis; ethylene biosynthesis via S-adenosyl-L-methionine; ethylene from S-adenosyl-L-methionine: step 2/2.</text>
</comment>
<proteinExistence type="inferred from homology"/>
<evidence type="ECO:0000256" key="10">
    <source>
        <dbReference type="RuleBase" id="RU003682"/>
    </source>
</evidence>
<evidence type="ECO:0000313" key="12">
    <source>
        <dbReference type="EMBL" id="CAA3000374.1"/>
    </source>
</evidence>
<keyword evidence="5 10" id="KW-0560">Oxidoreductase</keyword>
<evidence type="ECO:0000256" key="8">
    <source>
        <dbReference type="ARBA" id="ARBA00039090"/>
    </source>
</evidence>
<keyword evidence="13" id="KW-1185">Reference proteome</keyword>
<dbReference type="InterPro" id="IPR050295">
    <property type="entry name" value="Plant_2OG-oxidoreductases"/>
</dbReference>
<dbReference type="GO" id="GO:0016706">
    <property type="term" value="F:2-oxoglutarate-dependent dioxygenase activity"/>
    <property type="evidence" value="ECO:0007669"/>
    <property type="project" value="UniProtKB-ARBA"/>
</dbReference>
<dbReference type="OrthoDB" id="288590at2759"/>
<dbReference type="InterPro" id="IPR026992">
    <property type="entry name" value="DIOX_N"/>
</dbReference>
<dbReference type="GO" id="GO:0009815">
    <property type="term" value="F:1-aminocyclopropane-1-carboxylate oxidase activity"/>
    <property type="evidence" value="ECO:0007669"/>
    <property type="project" value="UniProtKB-EC"/>
</dbReference>
<dbReference type="GO" id="GO:0009805">
    <property type="term" value="P:coumarin biosynthetic process"/>
    <property type="evidence" value="ECO:0007669"/>
    <property type="project" value="UniProtKB-ARBA"/>
</dbReference>
<comment type="caution">
    <text evidence="12">The sequence shown here is derived from an EMBL/GenBank/DDBJ whole genome shotgun (WGS) entry which is preliminary data.</text>
</comment>
<dbReference type="FunFam" id="2.60.120.330:FF:000010">
    <property type="entry name" value="1-aminocyclopropane-1-carboxylate oxidase 1"/>
    <property type="match status" value="1"/>
</dbReference>
<dbReference type="InterPro" id="IPR044861">
    <property type="entry name" value="IPNS-like_FE2OG_OXY"/>
</dbReference>
<evidence type="ECO:0000256" key="1">
    <source>
        <dbReference type="ARBA" id="ARBA00008056"/>
    </source>
</evidence>
<organism evidence="12 13">
    <name type="scientific">Olea europaea subsp. europaea</name>
    <dbReference type="NCBI Taxonomy" id="158383"/>
    <lineage>
        <taxon>Eukaryota</taxon>
        <taxon>Viridiplantae</taxon>
        <taxon>Streptophyta</taxon>
        <taxon>Embryophyta</taxon>
        <taxon>Tracheophyta</taxon>
        <taxon>Spermatophyta</taxon>
        <taxon>Magnoliopsida</taxon>
        <taxon>eudicotyledons</taxon>
        <taxon>Gunneridae</taxon>
        <taxon>Pentapetalae</taxon>
        <taxon>asterids</taxon>
        <taxon>lamiids</taxon>
        <taxon>Lamiales</taxon>
        <taxon>Oleaceae</taxon>
        <taxon>Oleeae</taxon>
        <taxon>Olea</taxon>
    </lineage>
</organism>
<dbReference type="Gramene" id="OE9A031420T1">
    <property type="protein sequence ID" value="OE9A031420C1"/>
    <property type="gene ID" value="OE9A031420"/>
</dbReference>
<name>A0A8S0T5Z2_OLEEU</name>
<dbReference type="EC" id="1.14.17.4" evidence="8"/>
<evidence type="ECO:0000313" key="13">
    <source>
        <dbReference type="Proteomes" id="UP000594638"/>
    </source>
</evidence>
<dbReference type="EMBL" id="CACTIH010005687">
    <property type="protein sequence ID" value="CAA3000374.1"/>
    <property type="molecule type" value="Genomic_DNA"/>
</dbReference>
<evidence type="ECO:0000256" key="3">
    <source>
        <dbReference type="ARBA" id="ARBA00022723"/>
    </source>
</evidence>
<dbReference type="AlphaFoldDB" id="A0A8S0T5Z2"/>
<dbReference type="InterPro" id="IPR005123">
    <property type="entry name" value="Oxoglu/Fe-dep_dioxygenase_dom"/>
</dbReference>
<dbReference type="Pfam" id="PF14226">
    <property type="entry name" value="DIOX_N"/>
    <property type="match status" value="1"/>
</dbReference>
<dbReference type="Pfam" id="PF03171">
    <property type="entry name" value="2OG-FeII_Oxy"/>
    <property type="match status" value="1"/>
</dbReference>
<keyword evidence="4" id="KW-0847">Vitamin C</keyword>
<gene>
    <name evidence="12" type="ORF">OLEA9_A031420</name>
</gene>
<comment type="similarity">
    <text evidence="1 10">Belongs to the iron/ascorbate-dependent oxidoreductase family.</text>
</comment>
<dbReference type="GO" id="GO:0046872">
    <property type="term" value="F:metal ion binding"/>
    <property type="evidence" value="ECO:0007669"/>
    <property type="project" value="UniProtKB-KW"/>
</dbReference>
<dbReference type="PANTHER" id="PTHR47991">
    <property type="entry name" value="OXOGLUTARATE/IRON-DEPENDENT DIOXYGENASE"/>
    <property type="match status" value="1"/>
</dbReference>
<keyword evidence="6 10" id="KW-0408">Iron</keyword>
<evidence type="ECO:0000256" key="6">
    <source>
        <dbReference type="ARBA" id="ARBA00023004"/>
    </source>
</evidence>
<comment type="catalytic activity">
    <reaction evidence="9">
        <text>1-aminocyclopropane-1-carboxylate + L-ascorbate + O2 = ethene + L-dehydroascorbate + hydrogen cyanide + CO2 + 2 H2O</text>
        <dbReference type="Rhea" id="RHEA:23640"/>
        <dbReference type="ChEBI" id="CHEBI:15377"/>
        <dbReference type="ChEBI" id="CHEBI:15379"/>
        <dbReference type="ChEBI" id="CHEBI:16526"/>
        <dbReference type="ChEBI" id="CHEBI:18153"/>
        <dbReference type="ChEBI" id="CHEBI:18407"/>
        <dbReference type="ChEBI" id="CHEBI:38290"/>
        <dbReference type="ChEBI" id="CHEBI:58360"/>
        <dbReference type="ChEBI" id="CHEBI:58539"/>
        <dbReference type="EC" id="1.14.17.4"/>
    </reaction>
</comment>
<evidence type="ECO:0000256" key="7">
    <source>
        <dbReference type="ARBA" id="ARBA00037892"/>
    </source>
</evidence>
<dbReference type="SUPFAM" id="SSF51197">
    <property type="entry name" value="Clavaminate synthase-like"/>
    <property type="match status" value="1"/>
</dbReference>
<sequence length="311" mass="35553">MEIPVIDFSNLESKKRSETMALLHEACEKWGFFMIENHGIDKELMERVKHLTNQHYEENMKDSFYETKAVKTLENNGFISNKDWESSFFVQHHTSSNINELASLSQDLRETMDAYIDQQIKLAEKLSELMCENLGIQKYRLIEAFSGSKGPSVGTKVAIYPQCPHPELIRGLREHTDAGGIILLLQDDKVPGLEFFKDGKWVKIPPSKNNRIFINTGDQVEILSNGVYKSALHRVMATKDGNRLSIATFYNPAGDAIISPVSKLLLPNHFRFDDYLNLYTKTKFEDKGLRFETMKNMAAGNSHQRVLTTKN</sequence>
<dbReference type="GO" id="GO:0031418">
    <property type="term" value="F:L-ascorbic acid binding"/>
    <property type="evidence" value="ECO:0007669"/>
    <property type="project" value="UniProtKB-KW"/>
</dbReference>
<evidence type="ECO:0000256" key="5">
    <source>
        <dbReference type="ARBA" id="ARBA00023002"/>
    </source>
</evidence>